<sequence>MKQETVWSWTWREGSMTQKNYFNMHFGADHTVTTTSRSDVMCEHECTQFSTDFVNVPVNILGTSGASA</sequence>
<evidence type="ECO:0000313" key="2">
    <source>
        <dbReference type="Proteomes" id="UP000007437"/>
    </source>
</evidence>
<protein>
    <submittedName>
        <fullName evidence="1">Uncharacterized protein</fullName>
    </submittedName>
</protein>
<dbReference type="Proteomes" id="UP000007437">
    <property type="component" value="Plasmid pBRH01"/>
</dbReference>
<proteinExistence type="predicted"/>
<gene>
    <name evidence="1" type="ordered locus">RBRH_03467</name>
</gene>
<reference evidence="1 2" key="1">
    <citation type="journal article" date="2011" name="J. Bacteriol.">
        <title>Complete genome sequence of Burkholderia rhizoxinica, an endosymbiont of Rhizopus microsporus.</title>
        <authorList>
            <person name="Lackner G."/>
            <person name="Moebius N."/>
            <person name="Partida-Martinez L."/>
            <person name="Hertweck C."/>
        </authorList>
    </citation>
    <scope>NUCLEOTIDE SEQUENCE [LARGE SCALE GENOMIC DNA]</scope>
    <source>
        <strain evidence="2">DSM 19002 / CIP 109453 / HKI 454</strain>
        <plasmid evidence="1 2">pBRH01</plasmid>
    </source>
</reference>
<organism evidence="1 2">
    <name type="scientific">Mycetohabitans rhizoxinica (strain DSM 19002 / CIP 109453 / HKI 454)</name>
    <name type="common">Paraburkholderia rhizoxinica</name>
    <dbReference type="NCBI Taxonomy" id="882378"/>
    <lineage>
        <taxon>Bacteria</taxon>
        <taxon>Pseudomonadati</taxon>
        <taxon>Pseudomonadota</taxon>
        <taxon>Betaproteobacteria</taxon>
        <taxon>Burkholderiales</taxon>
        <taxon>Burkholderiaceae</taxon>
        <taxon>Mycetohabitans</taxon>
    </lineage>
</organism>
<dbReference type="EMBL" id="FR687360">
    <property type="protein sequence ID" value="CBW76426.1"/>
    <property type="molecule type" value="Genomic_DNA"/>
</dbReference>
<accession>E5ATK2</accession>
<keyword evidence="1" id="KW-0614">Plasmid</keyword>
<geneLocation type="plasmid" evidence="1 2">
    <name>pBRH01</name>
</geneLocation>
<evidence type="ECO:0000313" key="1">
    <source>
        <dbReference type="EMBL" id="CBW76426.1"/>
    </source>
</evidence>
<name>E5ATK2_MYCRK</name>
<dbReference type="AlphaFoldDB" id="E5ATK2"/>
<dbReference type="KEGG" id="brh:RBRH_03467"/>
<dbReference type="HOGENOM" id="CLU_2785958_0_0_4"/>